<dbReference type="Pfam" id="PF14223">
    <property type="entry name" value="Retrotran_gag_2"/>
    <property type="match status" value="1"/>
</dbReference>
<sequence length="92" mass="10651">MMTIIIQTGLKKVFIGKKYENLNQTECEELDEVLMGNTSSALWKRLETLYATKSLANRLKLKHLFTFHMNEGEPLRDHISQSITLLNDLKNV</sequence>
<name>A0A7J9JVI0_9ROSI</name>
<organism evidence="1 2">
    <name type="scientific">Gossypium armourianum</name>
    <dbReference type="NCBI Taxonomy" id="34283"/>
    <lineage>
        <taxon>Eukaryota</taxon>
        <taxon>Viridiplantae</taxon>
        <taxon>Streptophyta</taxon>
        <taxon>Embryophyta</taxon>
        <taxon>Tracheophyta</taxon>
        <taxon>Spermatophyta</taxon>
        <taxon>Magnoliopsida</taxon>
        <taxon>eudicotyledons</taxon>
        <taxon>Gunneridae</taxon>
        <taxon>Pentapetalae</taxon>
        <taxon>rosids</taxon>
        <taxon>malvids</taxon>
        <taxon>Malvales</taxon>
        <taxon>Malvaceae</taxon>
        <taxon>Malvoideae</taxon>
        <taxon>Gossypium</taxon>
    </lineage>
</organism>
<comment type="caution">
    <text evidence="1">The sequence shown here is derived from an EMBL/GenBank/DDBJ whole genome shotgun (WGS) entry which is preliminary data.</text>
</comment>
<evidence type="ECO:0008006" key="3">
    <source>
        <dbReference type="Google" id="ProtNLM"/>
    </source>
</evidence>
<dbReference type="Proteomes" id="UP000593575">
    <property type="component" value="Unassembled WGS sequence"/>
</dbReference>
<reference evidence="1 2" key="1">
    <citation type="journal article" date="2019" name="Genome Biol. Evol.">
        <title>Insights into the evolution of the New World diploid cottons (Gossypium, subgenus Houzingenia) based on genome sequencing.</title>
        <authorList>
            <person name="Grover C.E."/>
            <person name="Arick M.A. 2nd"/>
            <person name="Thrash A."/>
            <person name="Conover J.L."/>
            <person name="Sanders W.S."/>
            <person name="Peterson D.G."/>
            <person name="Frelichowski J.E."/>
            <person name="Scheffler J.A."/>
            <person name="Scheffler B.E."/>
            <person name="Wendel J.F."/>
        </authorList>
    </citation>
    <scope>NUCLEOTIDE SEQUENCE [LARGE SCALE GENOMIC DNA]</scope>
    <source>
        <strain evidence="1">6</strain>
        <tissue evidence="1">Leaf</tissue>
    </source>
</reference>
<proteinExistence type="predicted"/>
<evidence type="ECO:0000313" key="1">
    <source>
        <dbReference type="EMBL" id="MBA0838190.1"/>
    </source>
</evidence>
<keyword evidence="2" id="KW-1185">Reference proteome</keyword>
<evidence type="ECO:0000313" key="2">
    <source>
        <dbReference type="Proteomes" id="UP000593575"/>
    </source>
</evidence>
<dbReference type="EMBL" id="JABFAE010000009">
    <property type="protein sequence ID" value="MBA0838190.1"/>
    <property type="molecule type" value="Genomic_DNA"/>
</dbReference>
<dbReference type="AlphaFoldDB" id="A0A7J9JVI0"/>
<gene>
    <name evidence="1" type="ORF">Goarm_010269</name>
</gene>
<feature type="non-terminal residue" evidence="1">
    <location>
        <position position="1"/>
    </location>
</feature>
<accession>A0A7J9JVI0</accession>
<protein>
    <recommendedName>
        <fullName evidence="3">Retrovirus-related Pol polyprotein from transposon TNT 1-94</fullName>
    </recommendedName>
</protein>